<keyword evidence="3" id="KW-1185">Reference proteome</keyword>
<dbReference type="Pfam" id="PF12867">
    <property type="entry name" value="DinB_2"/>
    <property type="match status" value="1"/>
</dbReference>
<dbReference type="Proteomes" id="UP001597452">
    <property type="component" value="Unassembled WGS sequence"/>
</dbReference>
<dbReference type="RefSeq" id="WP_054752022.1">
    <property type="nucleotide sequence ID" value="NZ_JBHUMZ010000011.1"/>
</dbReference>
<evidence type="ECO:0000259" key="1">
    <source>
        <dbReference type="Pfam" id="PF12867"/>
    </source>
</evidence>
<dbReference type="SUPFAM" id="SSF109854">
    <property type="entry name" value="DinB/YfiT-like putative metalloenzymes"/>
    <property type="match status" value="1"/>
</dbReference>
<proteinExistence type="predicted"/>
<evidence type="ECO:0000313" key="3">
    <source>
        <dbReference type="Proteomes" id="UP001597452"/>
    </source>
</evidence>
<dbReference type="InterPro" id="IPR024775">
    <property type="entry name" value="DinB-like"/>
</dbReference>
<name>A0ABW5Q7T0_9BACI</name>
<sequence length="158" mass="18520">MNVKVALTEESVIKHFKLWRSWVIGLVERIPEERFDEVPKPFRNNIRWNAGHLAANLDSKLCWVLNDEPRVPKIYQDMFDRGTSPSEWTTSPPSKEEILKVLEQQLDEVEERVNGKLDMELPEEFIGMQTLGEALEFFAAHEALHLNTMNTMRRMLKK</sequence>
<gene>
    <name evidence="2" type="ORF">ACFSW4_03525</name>
</gene>
<dbReference type="InterPro" id="IPR034660">
    <property type="entry name" value="DinB/YfiT-like"/>
</dbReference>
<feature type="domain" description="DinB-like" evidence="1">
    <location>
        <begin position="25"/>
        <end position="149"/>
    </location>
</feature>
<reference evidence="3" key="1">
    <citation type="journal article" date="2019" name="Int. J. Syst. Evol. Microbiol.">
        <title>The Global Catalogue of Microorganisms (GCM) 10K type strain sequencing project: providing services to taxonomists for standard genome sequencing and annotation.</title>
        <authorList>
            <consortium name="The Broad Institute Genomics Platform"/>
            <consortium name="The Broad Institute Genome Sequencing Center for Infectious Disease"/>
            <person name="Wu L."/>
            <person name="Ma J."/>
        </authorList>
    </citation>
    <scope>NUCLEOTIDE SEQUENCE [LARGE SCALE GENOMIC DNA]</scope>
    <source>
        <strain evidence="3">TISTR 1571</strain>
    </source>
</reference>
<organism evidence="2 3">
    <name type="scientific">Piscibacillus salipiscarius</name>
    <dbReference type="NCBI Taxonomy" id="299480"/>
    <lineage>
        <taxon>Bacteria</taxon>
        <taxon>Bacillati</taxon>
        <taxon>Bacillota</taxon>
        <taxon>Bacilli</taxon>
        <taxon>Bacillales</taxon>
        <taxon>Bacillaceae</taxon>
        <taxon>Piscibacillus</taxon>
    </lineage>
</organism>
<dbReference type="Gene3D" id="1.20.120.450">
    <property type="entry name" value="dinb family like domain"/>
    <property type="match status" value="1"/>
</dbReference>
<comment type="caution">
    <text evidence="2">The sequence shown here is derived from an EMBL/GenBank/DDBJ whole genome shotgun (WGS) entry which is preliminary data.</text>
</comment>
<protein>
    <submittedName>
        <fullName evidence="2">DinB family protein</fullName>
    </submittedName>
</protein>
<evidence type="ECO:0000313" key="2">
    <source>
        <dbReference type="EMBL" id="MFD2637948.1"/>
    </source>
</evidence>
<accession>A0ABW5Q7T0</accession>
<dbReference type="EMBL" id="JBHUMZ010000011">
    <property type="protein sequence ID" value="MFD2637948.1"/>
    <property type="molecule type" value="Genomic_DNA"/>
</dbReference>